<dbReference type="PIRSF" id="PIRSF006066">
    <property type="entry name" value="HI0050"/>
    <property type="match status" value="1"/>
</dbReference>
<keyword evidence="6 7" id="KW-0472">Membrane</keyword>
<dbReference type="GO" id="GO:0022857">
    <property type="term" value="F:transmembrane transporter activity"/>
    <property type="evidence" value="ECO:0007669"/>
    <property type="project" value="UniProtKB-UniRule"/>
</dbReference>
<keyword evidence="10" id="KW-1185">Reference proteome</keyword>
<dbReference type="Proteomes" id="UP000193083">
    <property type="component" value="Unassembled WGS sequence"/>
</dbReference>
<keyword evidence="5 7" id="KW-1133">Transmembrane helix</keyword>
<evidence type="ECO:0000259" key="8">
    <source>
        <dbReference type="Pfam" id="PF06808"/>
    </source>
</evidence>
<evidence type="ECO:0000256" key="2">
    <source>
        <dbReference type="ARBA" id="ARBA00022475"/>
    </source>
</evidence>
<comment type="caution">
    <text evidence="7">Lacks conserved residue(s) required for the propagation of feature annotation.</text>
</comment>
<evidence type="ECO:0000256" key="3">
    <source>
        <dbReference type="ARBA" id="ARBA00022519"/>
    </source>
</evidence>
<evidence type="ECO:0000313" key="9">
    <source>
        <dbReference type="EMBL" id="SMH50707.1"/>
    </source>
</evidence>
<feature type="transmembrane region" description="Helical" evidence="7">
    <location>
        <begin position="239"/>
        <end position="255"/>
    </location>
</feature>
<accession>A0A1X7PJ32</accession>
<feature type="transmembrane region" description="Helical" evidence="7">
    <location>
        <begin position="312"/>
        <end position="342"/>
    </location>
</feature>
<feature type="transmembrane region" description="Helical" evidence="7">
    <location>
        <begin position="212"/>
        <end position="233"/>
    </location>
</feature>
<reference evidence="9 10" key="1">
    <citation type="submission" date="2017-04" db="EMBL/GenBank/DDBJ databases">
        <authorList>
            <person name="Afonso C.L."/>
            <person name="Miller P.J."/>
            <person name="Scott M.A."/>
            <person name="Spackman E."/>
            <person name="Goraichik I."/>
            <person name="Dimitrov K.M."/>
            <person name="Suarez D.L."/>
            <person name="Swayne D.E."/>
        </authorList>
    </citation>
    <scope>NUCLEOTIDE SEQUENCE [LARGE SCALE GENOMIC DNA]</scope>
    <source>
        <strain evidence="9 10">B5P</strain>
    </source>
</reference>
<dbReference type="InterPro" id="IPR004681">
    <property type="entry name" value="TRAP_DctM"/>
</dbReference>
<evidence type="ECO:0000256" key="7">
    <source>
        <dbReference type="RuleBase" id="RU369079"/>
    </source>
</evidence>
<dbReference type="Pfam" id="PF06808">
    <property type="entry name" value="DctM"/>
    <property type="match status" value="1"/>
</dbReference>
<dbReference type="InterPro" id="IPR010656">
    <property type="entry name" value="DctM"/>
</dbReference>
<feature type="transmembrane region" description="Helical" evidence="7">
    <location>
        <begin position="164"/>
        <end position="191"/>
    </location>
</feature>
<keyword evidence="2" id="KW-1003">Cell membrane</keyword>
<evidence type="ECO:0000256" key="6">
    <source>
        <dbReference type="ARBA" id="ARBA00023136"/>
    </source>
</evidence>
<feature type="transmembrane region" description="Helical" evidence="7">
    <location>
        <begin position="134"/>
        <end position="158"/>
    </location>
</feature>
<comment type="subunit">
    <text evidence="7">The complex comprises the extracytoplasmic solute receptor protein and the two transmembrane proteins.</text>
</comment>
<evidence type="ECO:0000256" key="5">
    <source>
        <dbReference type="ARBA" id="ARBA00022989"/>
    </source>
</evidence>
<evidence type="ECO:0000313" key="10">
    <source>
        <dbReference type="Proteomes" id="UP000193083"/>
    </source>
</evidence>
<keyword evidence="4 7" id="KW-0812">Transmembrane</keyword>
<feature type="transmembrane region" description="Helical" evidence="7">
    <location>
        <begin position="354"/>
        <end position="381"/>
    </location>
</feature>
<gene>
    <name evidence="9" type="ORF">SAMN02982922_4243</name>
</gene>
<feature type="transmembrane region" description="Helical" evidence="7">
    <location>
        <begin position="393"/>
        <end position="417"/>
    </location>
</feature>
<dbReference type="GO" id="GO:0005886">
    <property type="term" value="C:plasma membrane"/>
    <property type="evidence" value="ECO:0007669"/>
    <property type="project" value="UniProtKB-SubCell"/>
</dbReference>
<dbReference type="PANTHER" id="PTHR33362">
    <property type="entry name" value="SIALIC ACID TRAP TRANSPORTER PERMEASE PROTEIN SIAT-RELATED"/>
    <property type="match status" value="1"/>
</dbReference>
<name>A0A1X7PJ32_9HYPH</name>
<dbReference type="NCBIfam" id="TIGR00786">
    <property type="entry name" value="dctM"/>
    <property type="match status" value="1"/>
</dbReference>
<organism evidence="9 10">
    <name type="scientific">Mesorhizobium australicum</name>
    <dbReference type="NCBI Taxonomy" id="536018"/>
    <lineage>
        <taxon>Bacteria</taxon>
        <taxon>Pseudomonadati</taxon>
        <taxon>Pseudomonadota</taxon>
        <taxon>Alphaproteobacteria</taxon>
        <taxon>Hyphomicrobiales</taxon>
        <taxon>Phyllobacteriaceae</taxon>
        <taxon>Mesorhizobium</taxon>
    </lineage>
</organism>
<keyword evidence="3 7" id="KW-0997">Cell inner membrane</keyword>
<dbReference type="EMBL" id="FXBL01000004">
    <property type="protein sequence ID" value="SMH50707.1"/>
    <property type="molecule type" value="Genomic_DNA"/>
</dbReference>
<feature type="domain" description="TRAP C4-dicarboxylate transport system permease DctM subunit" evidence="8">
    <location>
        <begin position="7"/>
        <end position="412"/>
    </location>
</feature>
<evidence type="ECO:0000256" key="1">
    <source>
        <dbReference type="ARBA" id="ARBA00004429"/>
    </source>
</evidence>
<sequence length="422" mass="44828">MELFVLLASFILFLVLGASVASAMIVSAVLSLLVNGLPMTIMAERVLSGINSYTLLAVPFFIFAAVIMNRGGLTDRLLEVARCFVGHFRGGTAQVDVLASIFFAGMSGSATADAASQGRILIPHMKKEGYDASFAAGVNSASATIGAIIPPSITMVIYGSVTNISVGALFLAGIIPGLLVGLALMAMVTFLSARRGYPRQPYMPWKDRWRPIWTAFPALLAPVIILGGIFTGATTPTEAGVIACVYGLLLGFFVYRELKVKDIMPLLAETVEATAVPVYIIGAGSVFGFALTMSGFGFMVQDMMTGLVEGPTAFLLVVIIIFMLVGLFVEGTAAMLIFVPVFMPLVQQFGIDQLQFAIIVIITLLIGTITPPVGLQLFIAADIAKLSVFKVDIWPFVAIMLVVVLAIVFLPGLVTWLPGVIM</sequence>
<protein>
    <recommendedName>
        <fullName evidence="7">TRAP transporter large permease protein</fullName>
    </recommendedName>
</protein>
<feature type="transmembrane region" description="Helical" evidence="7">
    <location>
        <begin position="47"/>
        <end position="68"/>
    </location>
</feature>
<comment type="function">
    <text evidence="7">Part of the tripartite ATP-independent periplasmic (TRAP) transport system.</text>
</comment>
<proteinExistence type="inferred from homology"/>
<comment type="similarity">
    <text evidence="7">Belongs to the TRAP transporter large permease family.</text>
</comment>
<dbReference type="AlphaFoldDB" id="A0A1X7PJ32"/>
<keyword evidence="7" id="KW-0813">Transport</keyword>
<feature type="transmembrane region" description="Helical" evidence="7">
    <location>
        <begin position="276"/>
        <end position="300"/>
    </location>
</feature>
<evidence type="ECO:0000256" key="4">
    <source>
        <dbReference type="ARBA" id="ARBA00022692"/>
    </source>
</evidence>
<comment type="subcellular location">
    <subcellularLocation>
        <location evidence="1 7">Cell inner membrane</location>
        <topology evidence="1 7">Multi-pass membrane protein</topology>
    </subcellularLocation>
</comment>
<dbReference type="RefSeq" id="WP_176247579.1">
    <property type="nucleotide sequence ID" value="NZ_FXBL01000004.1"/>
</dbReference>